<keyword evidence="2" id="KW-1185">Reference proteome</keyword>
<accession>A0ACB9QL33</accession>
<name>A0ACB9QL33_9MYRT</name>
<organism evidence="1 2">
    <name type="scientific">Melastoma candidum</name>
    <dbReference type="NCBI Taxonomy" id="119954"/>
    <lineage>
        <taxon>Eukaryota</taxon>
        <taxon>Viridiplantae</taxon>
        <taxon>Streptophyta</taxon>
        <taxon>Embryophyta</taxon>
        <taxon>Tracheophyta</taxon>
        <taxon>Spermatophyta</taxon>
        <taxon>Magnoliopsida</taxon>
        <taxon>eudicotyledons</taxon>
        <taxon>Gunneridae</taxon>
        <taxon>Pentapetalae</taxon>
        <taxon>rosids</taxon>
        <taxon>malvids</taxon>
        <taxon>Myrtales</taxon>
        <taxon>Melastomataceae</taxon>
        <taxon>Melastomatoideae</taxon>
        <taxon>Melastomateae</taxon>
        <taxon>Melastoma</taxon>
    </lineage>
</organism>
<evidence type="ECO:0000313" key="1">
    <source>
        <dbReference type="EMBL" id="KAI4367026.1"/>
    </source>
</evidence>
<dbReference type="Proteomes" id="UP001057402">
    <property type="component" value="Chromosome 6"/>
</dbReference>
<reference evidence="2" key="1">
    <citation type="journal article" date="2023" name="Front. Plant Sci.">
        <title>Chromosomal-level genome assembly of Melastoma candidum provides insights into trichome evolution.</title>
        <authorList>
            <person name="Zhong Y."/>
            <person name="Wu W."/>
            <person name="Sun C."/>
            <person name="Zou P."/>
            <person name="Liu Y."/>
            <person name="Dai S."/>
            <person name="Zhou R."/>
        </authorList>
    </citation>
    <scope>NUCLEOTIDE SEQUENCE [LARGE SCALE GENOMIC DNA]</scope>
</reference>
<gene>
    <name evidence="1" type="ORF">MLD38_022811</name>
</gene>
<proteinExistence type="predicted"/>
<dbReference type="EMBL" id="CM042885">
    <property type="protein sequence ID" value="KAI4367026.1"/>
    <property type="molecule type" value="Genomic_DNA"/>
</dbReference>
<protein>
    <submittedName>
        <fullName evidence="1">Uncharacterized protein</fullName>
    </submittedName>
</protein>
<comment type="caution">
    <text evidence="1">The sequence shown here is derived from an EMBL/GenBank/DDBJ whole genome shotgun (WGS) entry which is preliminary data.</text>
</comment>
<evidence type="ECO:0000313" key="2">
    <source>
        <dbReference type="Proteomes" id="UP001057402"/>
    </source>
</evidence>
<sequence length="99" mass="11192">MDTTLTSCSVSRPYFANPKFPKPSFRTASFRSKQFRVKSLLNDSTSRRTLSSGWNTSGNEALSSVTPNVPWLPRFEELDTTNMLLRQRIIFLGAQVFGV</sequence>